<dbReference type="AlphaFoldDB" id="A0A8D8IHF3"/>
<dbReference type="EMBL" id="HBUE01246104">
    <property type="protein sequence ID" value="CAG6552101.1"/>
    <property type="molecule type" value="Transcribed_RNA"/>
</dbReference>
<organism evidence="2">
    <name type="scientific">Culex pipiens</name>
    <name type="common">House mosquito</name>
    <dbReference type="NCBI Taxonomy" id="7175"/>
    <lineage>
        <taxon>Eukaryota</taxon>
        <taxon>Metazoa</taxon>
        <taxon>Ecdysozoa</taxon>
        <taxon>Arthropoda</taxon>
        <taxon>Hexapoda</taxon>
        <taxon>Insecta</taxon>
        <taxon>Pterygota</taxon>
        <taxon>Neoptera</taxon>
        <taxon>Endopterygota</taxon>
        <taxon>Diptera</taxon>
        <taxon>Nematocera</taxon>
        <taxon>Culicoidea</taxon>
        <taxon>Culicidae</taxon>
        <taxon>Culicinae</taxon>
        <taxon>Culicini</taxon>
        <taxon>Culex</taxon>
        <taxon>Culex</taxon>
    </lineage>
</organism>
<feature type="region of interest" description="Disordered" evidence="1">
    <location>
        <begin position="65"/>
        <end position="88"/>
    </location>
</feature>
<name>A0A8D8IHF3_CULPI</name>
<reference evidence="2" key="1">
    <citation type="submission" date="2021-05" db="EMBL/GenBank/DDBJ databases">
        <authorList>
            <person name="Alioto T."/>
            <person name="Alioto T."/>
            <person name="Gomez Garrido J."/>
        </authorList>
    </citation>
    <scope>NUCLEOTIDE SEQUENCE</scope>
</reference>
<evidence type="ECO:0000256" key="1">
    <source>
        <dbReference type="SAM" id="MobiDB-lite"/>
    </source>
</evidence>
<feature type="compositionally biased region" description="Basic and acidic residues" evidence="1">
    <location>
        <begin position="74"/>
        <end position="86"/>
    </location>
</feature>
<protein>
    <submittedName>
        <fullName evidence="2">(northern house mosquito) hypothetical protein</fullName>
    </submittedName>
</protein>
<sequence length="228" mass="25590">MGRRSAVVEGPNCAPFGTAVFGLFCDLLHKLHHFVCHLRRILSLVPTNHEPSPVGYLRQGYRSLQSSSRKQIRSKPERHAVQRDDPAGNLLLHDRSRIHRNVLQSGPIAGLATGFQQTGDDLQHGHSWNRRHPAPVRDQQLRGGGALQRGDHVLRDGRYADQRLGSFSFSDARKGNGHFADQHDGTVQHVSVFIRRWHADGPELSFDVLRAKRTFVHEFGTDSPLTVT</sequence>
<evidence type="ECO:0000313" key="2">
    <source>
        <dbReference type="EMBL" id="CAG6552101.1"/>
    </source>
</evidence>
<dbReference type="EMBL" id="HBUE01353218">
    <property type="protein sequence ID" value="CAG6604407.1"/>
    <property type="molecule type" value="Transcribed_RNA"/>
</dbReference>
<accession>A0A8D8IHF3</accession>
<dbReference type="EMBL" id="HBUE01246105">
    <property type="protein sequence ID" value="CAG6552104.1"/>
    <property type="molecule type" value="Transcribed_RNA"/>
</dbReference>
<dbReference type="EMBL" id="HBUE01353219">
    <property type="protein sequence ID" value="CAG6604410.1"/>
    <property type="molecule type" value="Transcribed_RNA"/>
</dbReference>
<proteinExistence type="predicted"/>
<feature type="region of interest" description="Disordered" evidence="1">
    <location>
        <begin position="122"/>
        <end position="144"/>
    </location>
</feature>